<proteinExistence type="predicted"/>
<feature type="transmembrane region" description="Helical" evidence="1">
    <location>
        <begin position="370"/>
        <end position="391"/>
    </location>
</feature>
<comment type="caution">
    <text evidence="3">The sequence shown here is derived from an EMBL/GenBank/DDBJ whole genome shotgun (WGS) entry which is preliminary data.</text>
</comment>
<dbReference type="PANTHER" id="PTHR33121">
    <property type="entry name" value="CYCLIC DI-GMP PHOSPHODIESTERASE PDEF"/>
    <property type="match status" value="1"/>
</dbReference>
<evidence type="ECO:0000313" key="3">
    <source>
        <dbReference type="EMBL" id="TWO72135.1"/>
    </source>
</evidence>
<keyword evidence="1" id="KW-0472">Membrane</keyword>
<dbReference type="Pfam" id="PF00990">
    <property type="entry name" value="GGDEF"/>
    <property type="match status" value="1"/>
</dbReference>
<dbReference type="InterPro" id="IPR011622">
    <property type="entry name" value="7TMR_DISM_rcpt_extracell_dom2"/>
</dbReference>
<accession>A0A562ZUZ4</accession>
<dbReference type="RefSeq" id="WP_145891744.1">
    <property type="nucleotide sequence ID" value="NZ_VOBQ01000004.1"/>
</dbReference>
<feature type="domain" description="GGDEF" evidence="2">
    <location>
        <begin position="437"/>
        <end position="570"/>
    </location>
</feature>
<evidence type="ECO:0000313" key="4">
    <source>
        <dbReference type="Proteomes" id="UP000318199"/>
    </source>
</evidence>
<sequence length="586" mass="64411">MGLQAWSRRVLTLALALLLAAAGLAHGRTVLELDLTRQPIPLADWGDAWLDATGETQIDHVSSDPAIPWQPTAQDAIYPLTTGKVLWIRFTVPPAPDRERWYLEVPYPSVNRATLYSRDPLDRWQPQHAGDTLPVADWPVPHRHPLLPLAVSAVHPRHYMLRVENPHSFSAPLTFVSESYLGRTEQRTSFVLGMYFGLAALALVLSVLGAASLRDRAYWLYAGSVALLALTQAAMTGLAGLHLWPRSPWWADVSPIVLPVLGVGVVQLFFAAVVSLADRSRRLNLLVTATGLLSIPVALAILWVEPSQRIKWMVPYIVVASHVGLGAVIWAARRGDRYAWWLLAGSLPVAIGAIFPLARTAGYIPVSFLTMYGMQIGIAVELPLLLVMLMLRSQARREQRRRVQGLDRIDPATGVLNAHVFHERLVRLIARSVRLKLRSAILLVDIVNLEQIRRDYDGEAAQELPLRVAGRLLKASREIDSVARLSDHRFGILLEGPLKADEVAEAAPRVVAQCLLPFKNRPIDWAAQVHVAQALIPMDGTDAVDLIARLEALLAGAPMDGKSAVFLLSRPHLPTGLVPATSPVTS</sequence>
<dbReference type="Proteomes" id="UP000318199">
    <property type="component" value="Unassembled WGS sequence"/>
</dbReference>
<evidence type="ECO:0000256" key="1">
    <source>
        <dbReference type="SAM" id="Phobius"/>
    </source>
</evidence>
<dbReference type="Pfam" id="PF07695">
    <property type="entry name" value="7TMR-DISM_7TM"/>
    <property type="match status" value="1"/>
</dbReference>
<dbReference type="Gene3D" id="3.30.70.270">
    <property type="match status" value="1"/>
</dbReference>
<feature type="transmembrane region" description="Helical" evidence="1">
    <location>
        <begin position="218"/>
        <end position="244"/>
    </location>
</feature>
<keyword evidence="4" id="KW-1185">Reference proteome</keyword>
<dbReference type="InterPro" id="IPR011623">
    <property type="entry name" value="7TMR_DISM_rcpt_extracell_dom1"/>
</dbReference>
<name>A0A562ZUZ4_9BURK</name>
<dbReference type="InterPro" id="IPR000160">
    <property type="entry name" value="GGDEF_dom"/>
</dbReference>
<keyword evidence="1" id="KW-1133">Transmembrane helix</keyword>
<dbReference type="PANTHER" id="PTHR33121:SF70">
    <property type="entry name" value="SIGNALING PROTEIN YKOW"/>
    <property type="match status" value="1"/>
</dbReference>
<dbReference type="OrthoDB" id="5289013at2"/>
<gene>
    <name evidence="3" type="ORF">FN976_05315</name>
</gene>
<organism evidence="3 4">
    <name type="scientific">Caenimonas sedimenti</name>
    <dbReference type="NCBI Taxonomy" id="2596921"/>
    <lineage>
        <taxon>Bacteria</taxon>
        <taxon>Pseudomonadati</taxon>
        <taxon>Pseudomonadota</taxon>
        <taxon>Betaproteobacteria</taxon>
        <taxon>Burkholderiales</taxon>
        <taxon>Comamonadaceae</taxon>
        <taxon>Caenimonas</taxon>
    </lineage>
</organism>
<reference evidence="3 4" key="1">
    <citation type="submission" date="2019-07" db="EMBL/GenBank/DDBJ databases">
        <title>Caenimonas sedimenti sp. nov., isolated from activated sludge.</title>
        <authorList>
            <person name="Xu J."/>
        </authorList>
    </citation>
    <scope>NUCLEOTIDE SEQUENCE [LARGE SCALE GENOMIC DNA]</scope>
    <source>
        <strain evidence="3 4">HX-9-20</strain>
    </source>
</reference>
<dbReference type="GO" id="GO:0071111">
    <property type="term" value="F:cyclic-guanylate-specific phosphodiesterase activity"/>
    <property type="evidence" value="ECO:0007669"/>
    <property type="project" value="InterPro"/>
</dbReference>
<keyword evidence="1" id="KW-0812">Transmembrane</keyword>
<dbReference type="SUPFAM" id="SSF55073">
    <property type="entry name" value="Nucleotide cyclase"/>
    <property type="match status" value="1"/>
</dbReference>
<dbReference type="SMART" id="SM00267">
    <property type="entry name" value="GGDEF"/>
    <property type="match status" value="1"/>
</dbReference>
<dbReference type="AlphaFoldDB" id="A0A562ZUZ4"/>
<feature type="transmembrane region" description="Helical" evidence="1">
    <location>
        <begin position="190"/>
        <end position="211"/>
    </location>
</feature>
<dbReference type="InterPro" id="IPR043128">
    <property type="entry name" value="Rev_trsase/Diguanyl_cyclase"/>
</dbReference>
<feature type="transmembrane region" description="Helical" evidence="1">
    <location>
        <begin position="283"/>
        <end position="304"/>
    </location>
</feature>
<feature type="transmembrane region" description="Helical" evidence="1">
    <location>
        <begin position="338"/>
        <end position="358"/>
    </location>
</feature>
<dbReference type="InterPro" id="IPR050706">
    <property type="entry name" value="Cyclic-di-GMP_PDE-like"/>
</dbReference>
<feature type="transmembrane region" description="Helical" evidence="1">
    <location>
        <begin position="310"/>
        <end position="331"/>
    </location>
</feature>
<dbReference type="Pfam" id="PF07696">
    <property type="entry name" value="7TMR-DISMED2"/>
    <property type="match status" value="1"/>
</dbReference>
<dbReference type="Gene3D" id="2.60.40.2380">
    <property type="match status" value="1"/>
</dbReference>
<feature type="transmembrane region" description="Helical" evidence="1">
    <location>
        <begin position="256"/>
        <end position="276"/>
    </location>
</feature>
<dbReference type="InterPro" id="IPR029787">
    <property type="entry name" value="Nucleotide_cyclase"/>
</dbReference>
<protein>
    <submittedName>
        <fullName evidence="3">Diguanylate cyclase</fullName>
    </submittedName>
</protein>
<evidence type="ECO:0000259" key="2">
    <source>
        <dbReference type="PROSITE" id="PS50887"/>
    </source>
</evidence>
<dbReference type="EMBL" id="VOBQ01000004">
    <property type="protein sequence ID" value="TWO72135.1"/>
    <property type="molecule type" value="Genomic_DNA"/>
</dbReference>
<dbReference type="PROSITE" id="PS50887">
    <property type="entry name" value="GGDEF"/>
    <property type="match status" value="1"/>
</dbReference>